<dbReference type="InterPro" id="IPR050863">
    <property type="entry name" value="CenT-Element_Derived"/>
</dbReference>
<dbReference type="GO" id="GO:0004803">
    <property type="term" value="F:transposase activity"/>
    <property type="evidence" value="ECO:0007669"/>
    <property type="project" value="InterPro"/>
</dbReference>
<dbReference type="PROSITE" id="PS51253">
    <property type="entry name" value="HTH_CENPB"/>
    <property type="match status" value="1"/>
</dbReference>
<comment type="similarity">
    <text evidence="2">Belongs to the tigger transposable element derived protein family.</text>
</comment>
<dbReference type="GO" id="GO:0003677">
    <property type="term" value="F:DNA binding"/>
    <property type="evidence" value="ECO:0007669"/>
    <property type="project" value="UniProtKB-KW"/>
</dbReference>
<dbReference type="InterPro" id="IPR009057">
    <property type="entry name" value="Homeodomain-like_sf"/>
</dbReference>
<dbReference type="InterPro" id="IPR002514">
    <property type="entry name" value="Transposase_8"/>
</dbReference>
<dbReference type="GO" id="GO:0006313">
    <property type="term" value="P:DNA transposition"/>
    <property type="evidence" value="ECO:0007669"/>
    <property type="project" value="InterPro"/>
</dbReference>
<feature type="compositionally biased region" description="Basic and acidic residues" evidence="4">
    <location>
        <begin position="461"/>
        <end position="472"/>
    </location>
</feature>
<dbReference type="InterPro" id="IPR006600">
    <property type="entry name" value="HTH_CenpB_DNA-bd_dom"/>
</dbReference>
<comment type="subcellular location">
    <subcellularLocation>
        <location evidence="1">Nucleus</location>
    </subcellularLocation>
</comment>
<evidence type="ECO:0000256" key="1">
    <source>
        <dbReference type="ARBA" id="ARBA00004123"/>
    </source>
</evidence>
<dbReference type="PANTHER" id="PTHR19303:SF16">
    <property type="entry name" value="JERKY PROTEIN HOMOLOG-LIKE"/>
    <property type="match status" value="1"/>
</dbReference>
<dbReference type="Gene3D" id="1.10.10.60">
    <property type="entry name" value="Homeodomain-like"/>
    <property type="match status" value="1"/>
</dbReference>
<evidence type="ECO:0000313" key="7">
    <source>
        <dbReference type="Proteomes" id="UP001497644"/>
    </source>
</evidence>
<evidence type="ECO:0000256" key="4">
    <source>
        <dbReference type="SAM" id="MobiDB-lite"/>
    </source>
</evidence>
<accession>A0AAV2NT45</accession>
<dbReference type="InterPro" id="IPR004875">
    <property type="entry name" value="DDE_SF_endonuclease_dom"/>
</dbReference>
<proteinExistence type="inferred from homology"/>
<sequence>MQENHENIRKKRTCKNFTTVDKLKILKECENASVSQVSRNHNISEQTVRNWKKRKLQLEELGKSERKLQIKRVRKPICEALDRALYIWYLEMRTRRIPLTGSIIKTKAIELFNEMDLQENFTASNGWISRWKVRHGIRNLHITDKEMCVDADAAYKFKIELSQKIKNENITLAQIFNVGETGLYFRMLPVKTVMEKEERQASAFKQNEDYMTIMLCSNADGSLKLPLVVIGKHEKPRVMQNILHILPIYYVHESNEWMESNIFETWFKSEFVPRVTSFLQEKNLPIKAVLLFDDALWHPSVETLSLNNITAYDLPPNTTALIQPMDQGIIESLKRRYRAKLLSSFLNEQKGNIDAITHLKSLTIKDAVYWLIDAWNEVTTNTIFKSWRNILSVERFEHETEGLSLEPTDRDLLYFLHQIKNYENVTQDTVQKWILKADNIFPELPSNKEIIEIAIARDKHENENETENIKEEKEEEEEEEKIDPACALSAAKILFSFVERNGLLEKEEELALLLKIKDRIITMNIAQ</sequence>
<protein>
    <recommendedName>
        <fullName evidence="5">HTH CENPB-type domain-containing protein</fullName>
    </recommendedName>
</protein>
<dbReference type="Gene3D" id="1.10.10.10">
    <property type="entry name" value="Winged helix-like DNA-binding domain superfamily/Winged helix DNA-binding domain"/>
    <property type="match status" value="1"/>
</dbReference>
<dbReference type="Pfam" id="PF03221">
    <property type="entry name" value="HTH_Tnp_Tc5"/>
    <property type="match status" value="1"/>
</dbReference>
<dbReference type="PANTHER" id="PTHR19303">
    <property type="entry name" value="TRANSPOSON"/>
    <property type="match status" value="1"/>
</dbReference>
<evidence type="ECO:0000259" key="5">
    <source>
        <dbReference type="PROSITE" id="PS51253"/>
    </source>
</evidence>
<evidence type="ECO:0000256" key="3">
    <source>
        <dbReference type="ARBA" id="ARBA00023125"/>
    </source>
</evidence>
<dbReference type="AlphaFoldDB" id="A0AAV2NT45"/>
<dbReference type="SUPFAM" id="SSF46689">
    <property type="entry name" value="Homeodomain-like"/>
    <property type="match status" value="2"/>
</dbReference>
<evidence type="ECO:0000256" key="2">
    <source>
        <dbReference type="ARBA" id="ARBA00010881"/>
    </source>
</evidence>
<dbReference type="Pfam" id="PF01527">
    <property type="entry name" value="HTH_Tnp_1"/>
    <property type="match status" value="1"/>
</dbReference>
<dbReference type="Pfam" id="PF03184">
    <property type="entry name" value="DDE_1"/>
    <property type="match status" value="1"/>
</dbReference>
<reference evidence="6" key="1">
    <citation type="submission" date="2024-04" db="EMBL/GenBank/DDBJ databases">
        <authorList>
            <consortium name="Molecular Ecology Group"/>
        </authorList>
    </citation>
    <scope>NUCLEOTIDE SEQUENCE</scope>
</reference>
<feature type="domain" description="HTH CENPB-type" evidence="5">
    <location>
        <begin position="69"/>
        <end position="141"/>
    </location>
</feature>
<evidence type="ECO:0000313" key="6">
    <source>
        <dbReference type="EMBL" id="CAL1683487.1"/>
    </source>
</evidence>
<gene>
    <name evidence="6" type="ORF">LPLAT_LOCUS9195</name>
</gene>
<organism evidence="6 7">
    <name type="scientific">Lasius platythorax</name>
    <dbReference type="NCBI Taxonomy" id="488582"/>
    <lineage>
        <taxon>Eukaryota</taxon>
        <taxon>Metazoa</taxon>
        <taxon>Ecdysozoa</taxon>
        <taxon>Arthropoda</taxon>
        <taxon>Hexapoda</taxon>
        <taxon>Insecta</taxon>
        <taxon>Pterygota</taxon>
        <taxon>Neoptera</taxon>
        <taxon>Endopterygota</taxon>
        <taxon>Hymenoptera</taxon>
        <taxon>Apocrita</taxon>
        <taxon>Aculeata</taxon>
        <taxon>Formicoidea</taxon>
        <taxon>Formicidae</taxon>
        <taxon>Formicinae</taxon>
        <taxon>Lasius</taxon>
        <taxon>Lasius</taxon>
    </lineage>
</organism>
<name>A0AAV2NT45_9HYME</name>
<dbReference type="SMART" id="SM00674">
    <property type="entry name" value="CENPB"/>
    <property type="match status" value="1"/>
</dbReference>
<dbReference type="EMBL" id="OZ034827">
    <property type="protein sequence ID" value="CAL1683487.1"/>
    <property type="molecule type" value="Genomic_DNA"/>
</dbReference>
<feature type="region of interest" description="Disordered" evidence="4">
    <location>
        <begin position="461"/>
        <end position="482"/>
    </location>
</feature>
<dbReference type="GO" id="GO:0005634">
    <property type="term" value="C:nucleus"/>
    <property type="evidence" value="ECO:0007669"/>
    <property type="project" value="UniProtKB-SubCell"/>
</dbReference>
<dbReference type="InterPro" id="IPR036388">
    <property type="entry name" value="WH-like_DNA-bd_sf"/>
</dbReference>
<keyword evidence="7" id="KW-1185">Reference proteome</keyword>
<dbReference type="Proteomes" id="UP001497644">
    <property type="component" value="Chromosome 4"/>
</dbReference>
<keyword evidence="3" id="KW-0238">DNA-binding</keyword>